<dbReference type="AlphaFoldDB" id="K0R1L5"/>
<protein>
    <submittedName>
        <fullName evidence="2">Uncharacterized protein</fullName>
    </submittedName>
</protein>
<feature type="region of interest" description="Disordered" evidence="1">
    <location>
        <begin position="26"/>
        <end position="56"/>
    </location>
</feature>
<gene>
    <name evidence="2" type="ORF">THAOC_34991</name>
</gene>
<reference evidence="2 3" key="1">
    <citation type="journal article" date="2012" name="Genome Biol.">
        <title>Genome and low-iron response of an oceanic diatom adapted to chronic iron limitation.</title>
        <authorList>
            <person name="Lommer M."/>
            <person name="Specht M."/>
            <person name="Roy A.S."/>
            <person name="Kraemer L."/>
            <person name="Andreson R."/>
            <person name="Gutowska M.A."/>
            <person name="Wolf J."/>
            <person name="Bergner S.V."/>
            <person name="Schilhabel M.B."/>
            <person name="Klostermeier U.C."/>
            <person name="Beiko R.G."/>
            <person name="Rosenstiel P."/>
            <person name="Hippler M."/>
            <person name="Laroche J."/>
        </authorList>
    </citation>
    <scope>NUCLEOTIDE SEQUENCE [LARGE SCALE GENOMIC DNA]</scope>
    <source>
        <strain evidence="2 3">CCMP1005</strain>
    </source>
</reference>
<evidence type="ECO:0000256" key="1">
    <source>
        <dbReference type="SAM" id="MobiDB-lite"/>
    </source>
</evidence>
<dbReference type="EMBL" id="AGNL01047814">
    <property type="protein sequence ID" value="EJK46343.1"/>
    <property type="molecule type" value="Genomic_DNA"/>
</dbReference>
<feature type="compositionally biased region" description="Low complexity" evidence="1">
    <location>
        <begin position="77"/>
        <end position="92"/>
    </location>
</feature>
<evidence type="ECO:0000313" key="2">
    <source>
        <dbReference type="EMBL" id="EJK46343.1"/>
    </source>
</evidence>
<keyword evidence="3" id="KW-1185">Reference proteome</keyword>
<feature type="region of interest" description="Disordered" evidence="1">
    <location>
        <begin position="77"/>
        <end position="96"/>
    </location>
</feature>
<organism evidence="2 3">
    <name type="scientific">Thalassiosira oceanica</name>
    <name type="common">Marine diatom</name>
    <dbReference type="NCBI Taxonomy" id="159749"/>
    <lineage>
        <taxon>Eukaryota</taxon>
        <taxon>Sar</taxon>
        <taxon>Stramenopiles</taxon>
        <taxon>Ochrophyta</taxon>
        <taxon>Bacillariophyta</taxon>
        <taxon>Coscinodiscophyceae</taxon>
        <taxon>Thalassiosirophycidae</taxon>
        <taxon>Thalassiosirales</taxon>
        <taxon>Thalassiosiraceae</taxon>
        <taxon>Thalassiosira</taxon>
    </lineage>
</organism>
<feature type="compositionally biased region" description="Polar residues" evidence="1">
    <location>
        <begin position="47"/>
        <end position="56"/>
    </location>
</feature>
<comment type="caution">
    <text evidence="2">The sequence shown here is derived from an EMBL/GenBank/DDBJ whole genome shotgun (WGS) entry which is preliminary data.</text>
</comment>
<accession>K0R1L5</accession>
<name>K0R1L5_THAOC</name>
<dbReference type="Proteomes" id="UP000266841">
    <property type="component" value="Unassembled WGS sequence"/>
</dbReference>
<evidence type="ECO:0000313" key="3">
    <source>
        <dbReference type="Proteomes" id="UP000266841"/>
    </source>
</evidence>
<proteinExistence type="predicted"/>
<sequence>MTTESLPKIVFGSCDNSRANGNAVTCARQKEQTPPTVKSESAPLASTVRSELAPSQSFGPPAVALSLEVARSQELNLPTTAPPGLGGPTATAKSPTSHHVLDIENAFVQLPLFPLLPPLLSAQALPFSLSPRRAPQELLPSVDDFDGKRCSVASAVASYAKVATTASTSHGVLDTRPKPSKVVLKRRSPLYARRRND</sequence>